<dbReference type="Proteomes" id="UP001396334">
    <property type="component" value="Unassembled WGS sequence"/>
</dbReference>
<evidence type="ECO:0008006" key="4">
    <source>
        <dbReference type="Google" id="ProtNLM"/>
    </source>
</evidence>
<dbReference type="CDD" id="cd00590">
    <property type="entry name" value="RRM_SF"/>
    <property type="match status" value="1"/>
</dbReference>
<dbReference type="SUPFAM" id="SSF54928">
    <property type="entry name" value="RNA-binding domain, RBD"/>
    <property type="match status" value="1"/>
</dbReference>
<proteinExistence type="predicted"/>
<comment type="caution">
    <text evidence="2">The sequence shown here is derived from an EMBL/GenBank/DDBJ whole genome shotgun (WGS) entry which is preliminary data.</text>
</comment>
<keyword evidence="3" id="KW-1185">Reference proteome</keyword>
<evidence type="ECO:0000313" key="3">
    <source>
        <dbReference type="Proteomes" id="UP001396334"/>
    </source>
</evidence>
<gene>
    <name evidence="2" type="ORF">V6N11_008145</name>
</gene>
<accession>A0ABR2PZY2</accession>
<dbReference type="InterPro" id="IPR035979">
    <property type="entry name" value="RBD_domain_sf"/>
</dbReference>
<organism evidence="2 3">
    <name type="scientific">Hibiscus sabdariffa</name>
    <name type="common">roselle</name>
    <dbReference type="NCBI Taxonomy" id="183260"/>
    <lineage>
        <taxon>Eukaryota</taxon>
        <taxon>Viridiplantae</taxon>
        <taxon>Streptophyta</taxon>
        <taxon>Embryophyta</taxon>
        <taxon>Tracheophyta</taxon>
        <taxon>Spermatophyta</taxon>
        <taxon>Magnoliopsida</taxon>
        <taxon>eudicotyledons</taxon>
        <taxon>Gunneridae</taxon>
        <taxon>Pentapetalae</taxon>
        <taxon>rosids</taxon>
        <taxon>malvids</taxon>
        <taxon>Malvales</taxon>
        <taxon>Malvaceae</taxon>
        <taxon>Malvoideae</taxon>
        <taxon>Hibiscus</taxon>
    </lineage>
</organism>
<feature type="region of interest" description="Disordered" evidence="1">
    <location>
        <begin position="188"/>
        <end position="207"/>
    </location>
</feature>
<evidence type="ECO:0000313" key="2">
    <source>
        <dbReference type="EMBL" id="KAK8993933.1"/>
    </source>
</evidence>
<sequence length="264" mass="28538">MEKPTFVFVRFGEISDAKQAIARSNGRRMDGFHIKVRDFRSFKEALIEEGKPMPARVEVQASRNDNPVDTVVSIVDLVNIKVSTASFEEEQQFIDDVLPVNHRVDGANVDSEFEAGVESNCDEDAISEDPFMHETLKKGVGVPALGIHDTNDDCFMDPSLINVANGLNGSNLYDVNVISGGSSFVGGTAGPGDSVGPVPSEPLDQSDSLSHCSRLHEVHVGTLNEEGPPDSFGRCTSVEPKFEAMAKSRRGGSVKLRAGIDKFN</sequence>
<evidence type="ECO:0000256" key="1">
    <source>
        <dbReference type="SAM" id="MobiDB-lite"/>
    </source>
</evidence>
<protein>
    <recommendedName>
        <fullName evidence="4">Nucleotide-binding alpha-beta plait domain-containing protein</fullName>
    </recommendedName>
</protein>
<reference evidence="2 3" key="1">
    <citation type="journal article" date="2024" name="G3 (Bethesda)">
        <title>Genome assembly of Hibiscus sabdariffa L. provides insights into metabolisms of medicinal natural products.</title>
        <authorList>
            <person name="Kim T."/>
        </authorList>
    </citation>
    <scope>NUCLEOTIDE SEQUENCE [LARGE SCALE GENOMIC DNA]</scope>
    <source>
        <strain evidence="2">TK-2024</strain>
        <tissue evidence="2">Old leaves</tissue>
    </source>
</reference>
<dbReference type="EMBL" id="JBBPBN010000048">
    <property type="protein sequence ID" value="KAK8993933.1"/>
    <property type="molecule type" value="Genomic_DNA"/>
</dbReference>
<name>A0ABR2PZY2_9ROSI</name>